<evidence type="ECO:0000256" key="10">
    <source>
        <dbReference type="ARBA" id="ARBA00022737"/>
    </source>
</evidence>
<evidence type="ECO:0000256" key="23">
    <source>
        <dbReference type="PROSITE-ProRule" id="PRU00076"/>
    </source>
</evidence>
<comment type="caution">
    <text evidence="23">Lacks conserved residue(s) required for the propagation of feature annotation.</text>
</comment>
<dbReference type="PROSITE" id="PS50923">
    <property type="entry name" value="SUSHI"/>
    <property type="match status" value="4"/>
</dbReference>
<dbReference type="PANTHER" id="PTHR19325">
    <property type="entry name" value="COMPLEMENT COMPONENT-RELATED SUSHI DOMAIN-CONTAINING"/>
    <property type="match status" value="1"/>
</dbReference>
<dbReference type="InterPro" id="IPR016187">
    <property type="entry name" value="CTDL_fold"/>
</dbReference>
<reference evidence="28" key="1">
    <citation type="submission" date="2025-08" db="UniProtKB">
        <authorList>
            <consortium name="Ensembl"/>
        </authorList>
    </citation>
    <scope>IDENTIFICATION</scope>
</reference>
<name>A0A3B3BMR5_ORYME</name>
<feature type="domain" description="EGF-like" evidence="25">
    <location>
        <begin position="158"/>
        <end position="194"/>
    </location>
</feature>
<dbReference type="InterPro" id="IPR018378">
    <property type="entry name" value="C-type_lectin_CS"/>
</dbReference>
<dbReference type="Ensembl" id="ENSOMET00000006039.1">
    <property type="protein sequence ID" value="ENSOMEP00000006303.1"/>
    <property type="gene ID" value="ENSOMEG00000007463.1"/>
</dbReference>
<keyword evidence="11" id="KW-0106">Calcium</keyword>
<evidence type="ECO:0000256" key="4">
    <source>
        <dbReference type="ARBA" id="ARBA00022536"/>
    </source>
</evidence>
<dbReference type="InterPro" id="IPR035976">
    <property type="entry name" value="Sushi/SCR/CCP_sf"/>
</dbReference>
<dbReference type="FunFam" id="3.10.100.10:FF:000007">
    <property type="entry name" value="L-selectin"/>
    <property type="match status" value="1"/>
</dbReference>
<evidence type="ECO:0000259" key="27">
    <source>
        <dbReference type="PROSITE" id="PS50923"/>
    </source>
</evidence>
<dbReference type="Pfam" id="PF00059">
    <property type="entry name" value="Lectin_C"/>
    <property type="match status" value="1"/>
</dbReference>
<evidence type="ECO:0000256" key="11">
    <source>
        <dbReference type="ARBA" id="ARBA00022837"/>
    </source>
</evidence>
<accession>A0A3B3BMR5</accession>
<dbReference type="Pfam" id="PF00084">
    <property type="entry name" value="Sushi"/>
    <property type="match status" value="4"/>
</dbReference>
<evidence type="ECO:0000256" key="7">
    <source>
        <dbReference type="ARBA" id="ARBA00022723"/>
    </source>
</evidence>
<dbReference type="GO" id="GO:0007155">
    <property type="term" value="P:cell adhesion"/>
    <property type="evidence" value="ECO:0007669"/>
    <property type="project" value="UniProtKB-KW"/>
</dbReference>
<dbReference type="Proteomes" id="UP000261560">
    <property type="component" value="Unplaced"/>
</dbReference>
<dbReference type="CDD" id="cd00033">
    <property type="entry name" value="CCP"/>
    <property type="match status" value="4"/>
</dbReference>
<evidence type="ECO:0000256" key="1">
    <source>
        <dbReference type="ARBA" id="ARBA00004251"/>
    </source>
</evidence>
<feature type="disulfide bond" evidence="24">
    <location>
        <begin position="291"/>
        <end position="318"/>
    </location>
</feature>
<feature type="disulfide bond" evidence="24">
    <location>
        <begin position="353"/>
        <end position="380"/>
    </location>
</feature>
<feature type="domain" description="Sushi" evidence="27">
    <location>
        <begin position="197"/>
        <end position="258"/>
    </location>
</feature>
<evidence type="ECO:0000256" key="22">
    <source>
        <dbReference type="ARBA" id="ARBA00045695"/>
    </source>
</evidence>
<keyword evidence="15 23" id="KW-1015">Disulfide bond</keyword>
<feature type="domain" description="C-type lectin" evidence="26">
    <location>
        <begin position="38"/>
        <end position="158"/>
    </location>
</feature>
<keyword evidence="8" id="KW-0732">Signal</keyword>
<evidence type="ECO:0000256" key="15">
    <source>
        <dbReference type="ARBA" id="ARBA00023157"/>
    </source>
</evidence>
<keyword evidence="7" id="KW-0479">Metal-binding</keyword>
<evidence type="ECO:0000256" key="17">
    <source>
        <dbReference type="ARBA" id="ARBA00038738"/>
    </source>
</evidence>
<feature type="disulfide bond" evidence="23">
    <location>
        <begin position="184"/>
        <end position="193"/>
    </location>
</feature>
<evidence type="ECO:0000256" key="24">
    <source>
        <dbReference type="PROSITE-ProRule" id="PRU00302"/>
    </source>
</evidence>
<organism evidence="28 29">
    <name type="scientific">Oryzias melastigma</name>
    <name type="common">Marine medaka</name>
    <dbReference type="NCBI Taxonomy" id="30732"/>
    <lineage>
        <taxon>Eukaryota</taxon>
        <taxon>Metazoa</taxon>
        <taxon>Chordata</taxon>
        <taxon>Craniata</taxon>
        <taxon>Vertebrata</taxon>
        <taxon>Euteleostomi</taxon>
        <taxon>Actinopterygii</taxon>
        <taxon>Neopterygii</taxon>
        <taxon>Teleostei</taxon>
        <taxon>Neoteleostei</taxon>
        <taxon>Acanthomorphata</taxon>
        <taxon>Ovalentaria</taxon>
        <taxon>Atherinomorphae</taxon>
        <taxon>Beloniformes</taxon>
        <taxon>Adrianichthyidae</taxon>
        <taxon>Oryziinae</taxon>
        <taxon>Oryzias</taxon>
    </lineage>
</organism>
<dbReference type="FunFam" id="2.10.70.10:FF:000001">
    <property type="entry name" value="Selectin P"/>
    <property type="match status" value="3"/>
</dbReference>
<proteinExistence type="inferred from homology"/>
<evidence type="ECO:0000256" key="13">
    <source>
        <dbReference type="ARBA" id="ARBA00022989"/>
    </source>
</evidence>
<evidence type="ECO:0000256" key="6">
    <source>
        <dbReference type="ARBA" id="ARBA00022692"/>
    </source>
</evidence>
<comment type="subunit">
    <text evidence="17">Interacts with SELPLG/PSGL1 and PODXL2 through the sialyl Lewis X epitope. SELPLG sulfation appears not to be required for this interaction.</text>
</comment>
<dbReference type="PROSITE" id="PS01186">
    <property type="entry name" value="EGF_2"/>
    <property type="match status" value="1"/>
</dbReference>
<dbReference type="InterPro" id="IPR002396">
    <property type="entry name" value="Selectin_superfamily"/>
</dbReference>
<evidence type="ECO:0000256" key="3">
    <source>
        <dbReference type="ARBA" id="ARBA00022475"/>
    </source>
</evidence>
<dbReference type="SMART" id="SM00034">
    <property type="entry name" value="CLECT"/>
    <property type="match status" value="1"/>
</dbReference>
<keyword evidence="5 24" id="KW-0768">Sushi</keyword>
<dbReference type="SUPFAM" id="SSF56436">
    <property type="entry name" value="C-type lectin-like"/>
    <property type="match status" value="1"/>
</dbReference>
<evidence type="ECO:0000256" key="20">
    <source>
        <dbReference type="ARBA" id="ARBA00042113"/>
    </source>
</evidence>
<evidence type="ECO:0000259" key="25">
    <source>
        <dbReference type="PROSITE" id="PS50026"/>
    </source>
</evidence>
<dbReference type="GO" id="GO:0005886">
    <property type="term" value="C:plasma membrane"/>
    <property type="evidence" value="ECO:0007669"/>
    <property type="project" value="UniProtKB-SubCell"/>
</dbReference>
<protein>
    <recommendedName>
        <fullName evidence="18">E-selectin</fullName>
    </recommendedName>
    <alternativeName>
        <fullName evidence="19">CD62 antigen-like family member E</fullName>
    </alternativeName>
    <alternativeName>
        <fullName evidence="20">Endothelial leukocyte adhesion molecule 1</fullName>
    </alternativeName>
    <alternativeName>
        <fullName evidence="21">Leukocyte-endothelial cell adhesion molecule 2</fullName>
    </alternativeName>
</protein>
<dbReference type="PROSITE" id="PS50026">
    <property type="entry name" value="EGF_3"/>
    <property type="match status" value="1"/>
</dbReference>
<evidence type="ECO:0000256" key="12">
    <source>
        <dbReference type="ARBA" id="ARBA00022889"/>
    </source>
</evidence>
<dbReference type="PROSITE" id="PS00615">
    <property type="entry name" value="C_TYPE_LECTIN_1"/>
    <property type="match status" value="1"/>
</dbReference>
<keyword evidence="29" id="KW-1185">Reference proteome</keyword>
<comment type="subcellular location">
    <subcellularLocation>
        <location evidence="1">Cell membrane</location>
        <topology evidence="1">Single-pass type I membrane protein</topology>
    </subcellularLocation>
</comment>
<dbReference type="SMART" id="SM00032">
    <property type="entry name" value="CCP"/>
    <property type="match status" value="4"/>
</dbReference>
<dbReference type="Gene3D" id="2.10.70.10">
    <property type="entry name" value="Complement Module, domain 1"/>
    <property type="match status" value="4"/>
</dbReference>
<dbReference type="CDD" id="cd00054">
    <property type="entry name" value="EGF_CA"/>
    <property type="match status" value="1"/>
</dbReference>
<feature type="domain" description="Sushi" evidence="27">
    <location>
        <begin position="383"/>
        <end position="447"/>
    </location>
</feature>
<keyword evidence="13" id="KW-1133">Transmembrane helix</keyword>
<keyword evidence="10" id="KW-0677">Repeat</keyword>
<dbReference type="InterPro" id="IPR016186">
    <property type="entry name" value="C-type_lectin-like/link_sf"/>
</dbReference>
<dbReference type="SUPFAM" id="SSF57535">
    <property type="entry name" value="Complement control module/SCR domain"/>
    <property type="match status" value="4"/>
</dbReference>
<sequence length="494" mass="54541">MTGVFILVGRSEFPSPKTVLFDLIIICDILYPVNRGGVHAWTYTYSKGSNLQWHEARQWCQNHFVDLVSIQNKEEAEYLNIFLPRSPKYYWIGVQKVAGMWTWVKTNEPVPVEAQRWASEEPDDLAGQDCVELYIKRDKDTAKWNNEKCSKRKEAICYAASCTRESCNAHGDCEETIGNFTCRCHPGFLGLHCEEAVRCRNLSAPLHGSIHCRDPVGEHSYGSECSLMCEDGFELVGTNLTKCSARGNWSHELPVCRVTLCQTVTPPTHGVLSCSHPNGPFSFASRCSVTCKEGFVVNGTSEVECLSSGRWSAGVPTCRALTCPPLTVVSHGSTLCWDPHERSSFGSRCTTSCEDGFLLNGTADTECSSGGTWTSDVPVCLVKKCSALRSPAHGSLNCSDPHGKFSFASRCSTACDEGFVLNGTADVECSSQETWSTEPPELSVCSLLPVLLIIAFSVRESKTYEQKMLLPKLQGSNTKIKEQYNMLNPRTLSL</sequence>
<evidence type="ECO:0000256" key="18">
    <source>
        <dbReference type="ARBA" id="ARBA00040812"/>
    </source>
</evidence>
<evidence type="ECO:0000256" key="19">
    <source>
        <dbReference type="ARBA" id="ARBA00041401"/>
    </source>
</evidence>
<keyword evidence="16" id="KW-0325">Glycoprotein</keyword>
<keyword evidence="9" id="KW-0430">Lectin</keyword>
<dbReference type="PROSITE" id="PS00022">
    <property type="entry name" value="EGF_1"/>
    <property type="match status" value="1"/>
</dbReference>
<comment type="similarity">
    <text evidence="2">Belongs to the selectin/LECAM family.</text>
</comment>
<dbReference type="PANTHER" id="PTHR19325:SF493">
    <property type="entry name" value="E-SELECTIN"/>
    <property type="match status" value="1"/>
</dbReference>
<evidence type="ECO:0000256" key="16">
    <source>
        <dbReference type="ARBA" id="ARBA00023180"/>
    </source>
</evidence>
<feature type="disulfide bond" evidence="24">
    <location>
        <begin position="229"/>
        <end position="256"/>
    </location>
</feature>
<dbReference type="PROSITE" id="PS50041">
    <property type="entry name" value="C_TYPE_LECTIN_2"/>
    <property type="match status" value="1"/>
</dbReference>
<evidence type="ECO:0000256" key="2">
    <source>
        <dbReference type="ARBA" id="ARBA00007360"/>
    </source>
</evidence>
<keyword evidence="12" id="KW-0130">Cell adhesion</keyword>
<dbReference type="Gene3D" id="3.10.100.10">
    <property type="entry name" value="Mannose-Binding Protein A, subunit A"/>
    <property type="match status" value="1"/>
</dbReference>
<evidence type="ECO:0000256" key="14">
    <source>
        <dbReference type="ARBA" id="ARBA00023136"/>
    </source>
</evidence>
<keyword evidence="3" id="KW-1003">Cell membrane</keyword>
<reference evidence="28" key="2">
    <citation type="submission" date="2025-09" db="UniProtKB">
        <authorList>
            <consortium name="Ensembl"/>
        </authorList>
    </citation>
    <scope>IDENTIFICATION</scope>
</reference>
<dbReference type="AlphaFoldDB" id="A0A3B3BMR5"/>
<evidence type="ECO:0000256" key="9">
    <source>
        <dbReference type="ARBA" id="ARBA00022734"/>
    </source>
</evidence>
<evidence type="ECO:0000256" key="21">
    <source>
        <dbReference type="ARBA" id="ARBA00043124"/>
    </source>
</evidence>
<keyword evidence="14" id="KW-0472">Membrane</keyword>
<feature type="domain" description="Sushi" evidence="27">
    <location>
        <begin position="321"/>
        <end position="382"/>
    </location>
</feature>
<keyword evidence="4 23" id="KW-0245">EGF-like domain</keyword>
<evidence type="ECO:0000313" key="29">
    <source>
        <dbReference type="Proteomes" id="UP000261560"/>
    </source>
</evidence>
<dbReference type="InterPro" id="IPR000742">
    <property type="entry name" value="EGF"/>
</dbReference>
<dbReference type="GeneTree" id="ENSGT00940000164633"/>
<comment type="function">
    <text evidence="22">Cell-surface glycoprotein having a role in immunoadhesion. Mediates in the adhesion of blood neutrophils in cytokine-activated endothelium through interaction with SELPLG/PSGL1. May have a role in capillary morphogenesis.</text>
</comment>
<keyword evidence="6" id="KW-0812">Transmembrane</keyword>
<dbReference type="PRINTS" id="PR00343">
    <property type="entry name" value="SELECTIN"/>
</dbReference>
<evidence type="ECO:0000259" key="26">
    <source>
        <dbReference type="PROSITE" id="PS50041"/>
    </source>
</evidence>
<evidence type="ECO:0000313" key="28">
    <source>
        <dbReference type="Ensembl" id="ENSOMEP00000006303.1"/>
    </source>
</evidence>
<dbReference type="InterPro" id="IPR000436">
    <property type="entry name" value="Sushi_SCR_CCP_dom"/>
</dbReference>
<dbReference type="GO" id="GO:0046872">
    <property type="term" value="F:metal ion binding"/>
    <property type="evidence" value="ECO:0007669"/>
    <property type="project" value="UniProtKB-KW"/>
</dbReference>
<feature type="domain" description="Sushi" evidence="27">
    <location>
        <begin position="259"/>
        <end position="320"/>
    </location>
</feature>
<evidence type="ECO:0000256" key="5">
    <source>
        <dbReference type="ARBA" id="ARBA00022659"/>
    </source>
</evidence>
<dbReference type="InterPro" id="IPR050350">
    <property type="entry name" value="Compl-Cell_Adhes-Reg"/>
</dbReference>
<dbReference type="GO" id="GO:0030246">
    <property type="term" value="F:carbohydrate binding"/>
    <property type="evidence" value="ECO:0007669"/>
    <property type="project" value="UniProtKB-KW"/>
</dbReference>
<evidence type="ECO:0000256" key="8">
    <source>
        <dbReference type="ARBA" id="ARBA00022729"/>
    </source>
</evidence>
<dbReference type="InterPro" id="IPR001304">
    <property type="entry name" value="C-type_lectin-like"/>
</dbReference>